<dbReference type="PRINTS" id="PR01039">
    <property type="entry name" value="TRNASYNTHTRP"/>
</dbReference>
<evidence type="ECO:0000256" key="7">
    <source>
        <dbReference type="ARBA" id="ARBA00023146"/>
    </source>
</evidence>
<dbReference type="EC" id="6.1.1.2" evidence="2"/>
<keyword evidence="6" id="KW-0648">Protein biosynthesis</keyword>
<evidence type="ECO:0000256" key="4">
    <source>
        <dbReference type="ARBA" id="ARBA00022741"/>
    </source>
</evidence>
<reference evidence="9" key="1">
    <citation type="journal article" date="2015" name="Nature">
        <title>Complex archaea that bridge the gap between prokaryotes and eukaryotes.</title>
        <authorList>
            <person name="Spang A."/>
            <person name="Saw J.H."/>
            <person name="Jorgensen S.L."/>
            <person name="Zaremba-Niedzwiedzka K."/>
            <person name="Martijn J."/>
            <person name="Lind A.E."/>
            <person name="van Eijk R."/>
            <person name="Schleper C."/>
            <person name="Guy L."/>
            <person name="Ettema T.J."/>
        </authorList>
    </citation>
    <scope>NUCLEOTIDE SEQUENCE</scope>
</reference>
<dbReference type="GO" id="GO:0004830">
    <property type="term" value="F:tryptophan-tRNA ligase activity"/>
    <property type="evidence" value="ECO:0007669"/>
    <property type="project" value="UniProtKB-EC"/>
</dbReference>
<evidence type="ECO:0000256" key="5">
    <source>
        <dbReference type="ARBA" id="ARBA00022840"/>
    </source>
</evidence>
<keyword evidence="7" id="KW-0030">Aminoacyl-tRNA synthetase</keyword>
<dbReference type="InterPro" id="IPR002305">
    <property type="entry name" value="aa-tRNA-synth_Ic"/>
</dbReference>
<accession>A0A0F9IJB4</accession>
<dbReference type="InterPro" id="IPR001412">
    <property type="entry name" value="aa-tRNA-synth_I_CS"/>
</dbReference>
<dbReference type="SUPFAM" id="SSF52374">
    <property type="entry name" value="Nucleotidylyl transferase"/>
    <property type="match status" value="1"/>
</dbReference>
<evidence type="ECO:0000256" key="1">
    <source>
        <dbReference type="ARBA" id="ARBA00005594"/>
    </source>
</evidence>
<evidence type="ECO:0000256" key="8">
    <source>
        <dbReference type="ARBA" id="ARBA00030268"/>
    </source>
</evidence>
<evidence type="ECO:0000313" key="9">
    <source>
        <dbReference type="EMBL" id="KKM19904.1"/>
    </source>
</evidence>
<dbReference type="NCBIfam" id="TIGR00233">
    <property type="entry name" value="trpS"/>
    <property type="match status" value="1"/>
</dbReference>
<dbReference type="GO" id="GO:0005524">
    <property type="term" value="F:ATP binding"/>
    <property type="evidence" value="ECO:0007669"/>
    <property type="project" value="UniProtKB-KW"/>
</dbReference>
<proteinExistence type="inferred from homology"/>
<dbReference type="Gene3D" id="3.40.50.620">
    <property type="entry name" value="HUPs"/>
    <property type="match status" value="1"/>
</dbReference>
<keyword evidence="3" id="KW-0436">Ligase</keyword>
<dbReference type="PANTHER" id="PTHR10055:SF5">
    <property type="entry name" value="TRYPTOPHAN--TRNA LIGASE"/>
    <property type="match status" value="1"/>
</dbReference>
<name>A0A0F9IJB4_9ZZZZ</name>
<evidence type="ECO:0000256" key="6">
    <source>
        <dbReference type="ARBA" id="ARBA00022917"/>
    </source>
</evidence>
<dbReference type="GO" id="GO:0006436">
    <property type="term" value="P:tryptophanyl-tRNA aminoacylation"/>
    <property type="evidence" value="ECO:0007669"/>
    <property type="project" value="InterPro"/>
</dbReference>
<dbReference type="AlphaFoldDB" id="A0A0F9IJB4"/>
<protein>
    <recommendedName>
        <fullName evidence="2">tryptophan--tRNA ligase</fullName>
        <ecNumber evidence="2">6.1.1.2</ecNumber>
    </recommendedName>
    <alternativeName>
        <fullName evidence="8">Tryptophanyl-tRNA synthetase</fullName>
    </alternativeName>
</protein>
<comment type="caution">
    <text evidence="9">The sequence shown here is derived from an EMBL/GenBank/DDBJ whole genome shotgun (WGS) entry which is preliminary data.</text>
</comment>
<dbReference type="InterPro" id="IPR002306">
    <property type="entry name" value="Trp-tRNA-ligase"/>
</dbReference>
<evidence type="ECO:0000256" key="2">
    <source>
        <dbReference type="ARBA" id="ARBA00013161"/>
    </source>
</evidence>
<dbReference type="Pfam" id="PF00579">
    <property type="entry name" value="tRNA-synt_1b"/>
    <property type="match status" value="1"/>
</dbReference>
<evidence type="ECO:0000256" key="3">
    <source>
        <dbReference type="ARBA" id="ARBA00022598"/>
    </source>
</evidence>
<keyword evidence="4" id="KW-0547">Nucleotide-binding</keyword>
<dbReference type="PANTHER" id="PTHR10055">
    <property type="entry name" value="TRYPTOPHANYL-TRNA SYNTHETASE"/>
    <property type="match status" value="1"/>
</dbReference>
<dbReference type="GO" id="GO:0005737">
    <property type="term" value="C:cytoplasm"/>
    <property type="evidence" value="ECO:0007669"/>
    <property type="project" value="TreeGrafter"/>
</dbReference>
<dbReference type="PROSITE" id="PS00178">
    <property type="entry name" value="AA_TRNA_LIGASE_I"/>
    <property type="match status" value="1"/>
</dbReference>
<dbReference type="InterPro" id="IPR014729">
    <property type="entry name" value="Rossmann-like_a/b/a_fold"/>
</dbReference>
<keyword evidence="5" id="KW-0067">ATP-binding</keyword>
<dbReference type="EMBL" id="LAZR01013881">
    <property type="protein sequence ID" value="KKM19904.1"/>
    <property type="molecule type" value="Genomic_DNA"/>
</dbReference>
<gene>
    <name evidence="9" type="ORF">LCGC14_1650930</name>
</gene>
<sequence>MKRVKKSMDNDFKIDPWGSSALDDEDYIRLMKEFGIVEITDSIRLKMEKNRFLRRKIIFGHRDLNLVFKAIDESQPWAVMSGIKPSGPFHLGTLTTALEIIEFQKMGAKAYYCIADIESWEDNGISYEEAEEDAVDNLADILALGLDPKKAYIWRQSRESIVKDVAFKVSRLVTQNMLNAIYGEKTFGLYLAALVQCGDIILPQLLDGIQPTVVPVGIDQDPHIRLTRDLTRRYYKNFFLPGATYHYLLAGIDGSEKMAKRNPNSRFSFNEPFVSVERKIKGTLTGGRKNKKEQQELGGEPRKCMIYKMLMYHFEENDEKLAKDFELCIKGELLCGEHKQECVEKVLKFIKNHQEKKETLIDKAKELLDIA</sequence>
<dbReference type="Gene3D" id="1.10.240.10">
    <property type="entry name" value="Tyrosyl-Transfer RNA Synthetase"/>
    <property type="match status" value="1"/>
</dbReference>
<organism evidence="9">
    <name type="scientific">marine sediment metagenome</name>
    <dbReference type="NCBI Taxonomy" id="412755"/>
    <lineage>
        <taxon>unclassified sequences</taxon>
        <taxon>metagenomes</taxon>
        <taxon>ecological metagenomes</taxon>
    </lineage>
</organism>
<comment type="similarity">
    <text evidence="1">Belongs to the class-I aminoacyl-tRNA synthetase family.</text>
</comment>